<dbReference type="Pfam" id="PF00144">
    <property type="entry name" value="Beta-lactamase"/>
    <property type="match status" value="1"/>
</dbReference>
<sequence>MSPGITIYIFQYSYPHSNQYLLTLNSLLLNLNTLKKLFWKVIYSSLGIISLISCNQNNKHELKTTEEIVEHYSMKFLSDDRIHSVSIAIVENNNEYTFHFGEQNPGKNNPPTDSTLYELASVTKTFTGTMVAKAVLDGKISLDDDIRKYLPEDYPNFEYNGEKITIKNLITHTGGFPNMIPTMANKNEFWEGLHQVTINSEPGTEFHYSNTAPEITAFILEQAYGIQYQKLVQNFILSPNDMTNTKFNLNERDKELLIQGYNGDNEPQEHYQNNLWGGISGLHSNTLDLIKYIKYLLNDSIPEVKESHKNCFSTQYDFDIGYHWNIVKIDGEICYRHHGGIWGMQNWFMVFPESNIGIAVLSNASFQGNLLSPGIDERLEDLALNIKKELSAR</sequence>
<evidence type="ECO:0000256" key="1">
    <source>
        <dbReference type="ARBA" id="ARBA00038473"/>
    </source>
</evidence>
<dbReference type="EMBL" id="JABBNU010000002">
    <property type="protein sequence ID" value="NMM47699.1"/>
    <property type="molecule type" value="Genomic_DNA"/>
</dbReference>
<protein>
    <submittedName>
        <fullName evidence="3">Beta-lactamase family protein</fullName>
    </submittedName>
</protein>
<dbReference type="Gene3D" id="3.40.710.10">
    <property type="entry name" value="DD-peptidase/beta-lactamase superfamily"/>
    <property type="match status" value="1"/>
</dbReference>
<evidence type="ECO:0000259" key="2">
    <source>
        <dbReference type="Pfam" id="PF00144"/>
    </source>
</evidence>
<accession>A0A848J0A8</accession>
<dbReference type="InterPro" id="IPR012338">
    <property type="entry name" value="Beta-lactam/transpept-like"/>
</dbReference>
<keyword evidence="4" id="KW-1185">Reference proteome</keyword>
<dbReference type="SUPFAM" id="SSF56601">
    <property type="entry name" value="beta-lactamase/transpeptidase-like"/>
    <property type="match status" value="1"/>
</dbReference>
<comment type="caution">
    <text evidence="3">The sequence shown here is derived from an EMBL/GenBank/DDBJ whole genome shotgun (WGS) entry which is preliminary data.</text>
</comment>
<organism evidence="3 4">
    <name type="scientific">Marinigracilibium pacificum</name>
    <dbReference type="NCBI Taxonomy" id="2729599"/>
    <lineage>
        <taxon>Bacteria</taxon>
        <taxon>Pseudomonadati</taxon>
        <taxon>Bacteroidota</taxon>
        <taxon>Cytophagia</taxon>
        <taxon>Cytophagales</taxon>
        <taxon>Flammeovirgaceae</taxon>
        <taxon>Marinigracilibium</taxon>
    </lineage>
</organism>
<evidence type="ECO:0000313" key="3">
    <source>
        <dbReference type="EMBL" id="NMM47699.1"/>
    </source>
</evidence>
<gene>
    <name evidence="3" type="ORF">HH304_04750</name>
</gene>
<comment type="similarity">
    <text evidence="1">Belongs to the beta-lactamase family.</text>
</comment>
<dbReference type="PANTHER" id="PTHR22935:SF95">
    <property type="entry name" value="BETA-LACTAMASE-LIKE 1-RELATED"/>
    <property type="match status" value="1"/>
</dbReference>
<reference evidence="3 4" key="1">
    <citation type="submission" date="2020-04" db="EMBL/GenBank/DDBJ databases">
        <title>Flammeovirgaceae bacterium KN852 isolated from deep sea.</title>
        <authorList>
            <person name="Zhang D.-C."/>
        </authorList>
    </citation>
    <scope>NUCLEOTIDE SEQUENCE [LARGE SCALE GENOMIC DNA]</scope>
    <source>
        <strain evidence="3 4">KN852</strain>
    </source>
</reference>
<proteinExistence type="inferred from homology"/>
<dbReference type="InterPro" id="IPR001466">
    <property type="entry name" value="Beta-lactam-related"/>
</dbReference>
<dbReference type="Proteomes" id="UP000559010">
    <property type="component" value="Unassembled WGS sequence"/>
</dbReference>
<dbReference type="InterPro" id="IPR051478">
    <property type="entry name" value="Beta-lactamase-like_AB/R"/>
</dbReference>
<dbReference type="PANTHER" id="PTHR22935">
    <property type="entry name" value="PENICILLIN-BINDING PROTEIN"/>
    <property type="match status" value="1"/>
</dbReference>
<dbReference type="AlphaFoldDB" id="A0A848J0A8"/>
<feature type="domain" description="Beta-lactamase-related" evidence="2">
    <location>
        <begin position="79"/>
        <end position="365"/>
    </location>
</feature>
<evidence type="ECO:0000313" key="4">
    <source>
        <dbReference type="Proteomes" id="UP000559010"/>
    </source>
</evidence>
<name>A0A848J0A8_9BACT</name>